<evidence type="ECO:0000313" key="3">
    <source>
        <dbReference type="Proteomes" id="UP001148838"/>
    </source>
</evidence>
<keyword evidence="3" id="KW-1185">Reference proteome</keyword>
<accession>A0ABQ8SAS8</accession>
<evidence type="ECO:0000313" key="2">
    <source>
        <dbReference type="EMBL" id="KAJ4430845.1"/>
    </source>
</evidence>
<feature type="chain" id="PRO_5047245213" evidence="1">
    <location>
        <begin position="23"/>
        <end position="291"/>
    </location>
</feature>
<keyword evidence="1" id="KW-0732">Signal</keyword>
<gene>
    <name evidence="2" type="ORF">ANN_19436</name>
</gene>
<dbReference type="PANTHER" id="PTHR46114">
    <property type="entry name" value="APPLE DOMAIN-CONTAINING PROTEIN"/>
    <property type="match status" value="1"/>
</dbReference>
<dbReference type="EMBL" id="JAJSOF020000031">
    <property type="protein sequence ID" value="KAJ4430845.1"/>
    <property type="molecule type" value="Genomic_DNA"/>
</dbReference>
<reference evidence="2 3" key="1">
    <citation type="journal article" date="2022" name="Allergy">
        <title>Genome assembly and annotation of Periplaneta americana reveal a comprehensive cockroach allergen profile.</title>
        <authorList>
            <person name="Wang L."/>
            <person name="Xiong Q."/>
            <person name="Saelim N."/>
            <person name="Wang L."/>
            <person name="Nong W."/>
            <person name="Wan A.T."/>
            <person name="Shi M."/>
            <person name="Liu X."/>
            <person name="Cao Q."/>
            <person name="Hui J.H.L."/>
            <person name="Sookrung N."/>
            <person name="Leung T.F."/>
            <person name="Tungtrongchitr A."/>
            <person name="Tsui S.K.W."/>
        </authorList>
    </citation>
    <scope>NUCLEOTIDE SEQUENCE [LARGE SCALE GENOMIC DNA]</scope>
    <source>
        <strain evidence="2">PWHHKU_190912</strain>
    </source>
</reference>
<sequence>MLPMRFMRRLVASLLMALLRRADIIIVYRPKDKGVILDPTIRFEMMSNSHKRADNYIKVVETMLSAYLKMGYNMSLKILFLHSHLDIFLPNLGAVSGEHEERFHREISKTKRRYTGKSSSSMPADYRRFLVKDSPGSSSLLTEYIQKILFKGSKAVKQYYERGSAGAVDRVPACLSCAFRTGGTRSSNGLYLARVLTPILDHSPQLQSARTARFVCSSIRNGKYSSAFHQERSIESRDNQRSLVTSMTSLCSEIGTKLLEGWMAIMVAVKVDLCAVLARFCQISILSSRSK</sequence>
<proteinExistence type="predicted"/>
<protein>
    <submittedName>
        <fullName evidence="2">Uncharacterized protein</fullName>
    </submittedName>
</protein>
<name>A0ABQ8SAS8_PERAM</name>
<dbReference type="PANTHER" id="PTHR46114:SF1">
    <property type="entry name" value="ZAD DOMAIN-CONTAINING PROTEIN"/>
    <property type="match status" value="1"/>
</dbReference>
<dbReference type="Proteomes" id="UP001148838">
    <property type="component" value="Unassembled WGS sequence"/>
</dbReference>
<organism evidence="2 3">
    <name type="scientific">Periplaneta americana</name>
    <name type="common">American cockroach</name>
    <name type="synonym">Blatta americana</name>
    <dbReference type="NCBI Taxonomy" id="6978"/>
    <lineage>
        <taxon>Eukaryota</taxon>
        <taxon>Metazoa</taxon>
        <taxon>Ecdysozoa</taxon>
        <taxon>Arthropoda</taxon>
        <taxon>Hexapoda</taxon>
        <taxon>Insecta</taxon>
        <taxon>Pterygota</taxon>
        <taxon>Neoptera</taxon>
        <taxon>Polyneoptera</taxon>
        <taxon>Dictyoptera</taxon>
        <taxon>Blattodea</taxon>
        <taxon>Blattoidea</taxon>
        <taxon>Blattidae</taxon>
        <taxon>Blattinae</taxon>
        <taxon>Periplaneta</taxon>
    </lineage>
</organism>
<feature type="signal peptide" evidence="1">
    <location>
        <begin position="1"/>
        <end position="22"/>
    </location>
</feature>
<evidence type="ECO:0000256" key="1">
    <source>
        <dbReference type="SAM" id="SignalP"/>
    </source>
</evidence>
<comment type="caution">
    <text evidence="2">The sequence shown here is derived from an EMBL/GenBank/DDBJ whole genome shotgun (WGS) entry which is preliminary data.</text>
</comment>